<sequence length="327" mass="35798">MRHHGTTLIPQCYLVAILATLFCVLVPACAYSPVCYVRESLSRDEASNIINHQLYPDSQLRKRMNVGDDDQGLAGTAGRGAAIDVSDSRLTLTYHEFPLESLDALLDLAAKEYNLLHESSESSESESQDEDDAQKKSEVFVDIGSGCGRLVLYESLINDGSRSSSGSDSTVPLWKEVHGIEIGTQMHEYAVERCQQGLDEKYLISSSASSDTDDDSILAASSSSCSVHFHVGPAGEFTDILSKADVLFCYSTAFPSDEFNPELGAMILTEEWSNMFAEACREDTVVITTDRALNPMHGWELRNSMDVANPSLLGSTGYINVLKKKIK</sequence>
<evidence type="ECO:0000256" key="1">
    <source>
        <dbReference type="SAM" id="SignalP"/>
    </source>
</evidence>
<dbReference type="SUPFAM" id="SSF53335">
    <property type="entry name" value="S-adenosyl-L-methionine-dependent methyltransferases"/>
    <property type="match status" value="1"/>
</dbReference>
<reference evidence="2" key="1">
    <citation type="submission" date="2021-01" db="EMBL/GenBank/DDBJ databases">
        <authorList>
            <person name="Corre E."/>
            <person name="Pelletier E."/>
            <person name="Niang G."/>
            <person name="Scheremetjew M."/>
            <person name="Finn R."/>
            <person name="Kale V."/>
            <person name="Holt S."/>
            <person name="Cochrane G."/>
            <person name="Meng A."/>
            <person name="Brown T."/>
            <person name="Cohen L."/>
        </authorList>
    </citation>
    <scope>NUCLEOTIDE SEQUENCE</scope>
    <source>
        <strain evidence="2">MM31A-1</strain>
    </source>
</reference>
<dbReference type="Gene3D" id="3.40.50.150">
    <property type="entry name" value="Vaccinia Virus protein VP39"/>
    <property type="match status" value="1"/>
</dbReference>
<dbReference type="EMBL" id="HBIO01000062">
    <property type="protein sequence ID" value="CAE0455204.1"/>
    <property type="molecule type" value="Transcribed_RNA"/>
</dbReference>
<name>A0A7S3PTI7_9STRA</name>
<organism evidence="2">
    <name type="scientific">Chaetoceros debilis</name>
    <dbReference type="NCBI Taxonomy" id="122233"/>
    <lineage>
        <taxon>Eukaryota</taxon>
        <taxon>Sar</taxon>
        <taxon>Stramenopiles</taxon>
        <taxon>Ochrophyta</taxon>
        <taxon>Bacillariophyta</taxon>
        <taxon>Coscinodiscophyceae</taxon>
        <taxon>Chaetocerotophycidae</taxon>
        <taxon>Chaetocerotales</taxon>
        <taxon>Chaetocerotaceae</taxon>
        <taxon>Chaetoceros</taxon>
    </lineage>
</organism>
<accession>A0A7S3PTI7</accession>
<proteinExistence type="predicted"/>
<keyword evidence="1" id="KW-0732">Signal</keyword>
<gene>
    <name evidence="2" type="ORF">CDEB00056_LOCUS45</name>
</gene>
<protein>
    <submittedName>
        <fullName evidence="2">Uncharacterized protein</fullName>
    </submittedName>
</protein>
<dbReference type="InterPro" id="IPR029063">
    <property type="entry name" value="SAM-dependent_MTases_sf"/>
</dbReference>
<dbReference type="AlphaFoldDB" id="A0A7S3PTI7"/>
<feature type="signal peptide" evidence="1">
    <location>
        <begin position="1"/>
        <end position="30"/>
    </location>
</feature>
<evidence type="ECO:0000313" key="2">
    <source>
        <dbReference type="EMBL" id="CAE0455204.1"/>
    </source>
</evidence>
<feature type="chain" id="PRO_5031041295" evidence="1">
    <location>
        <begin position="31"/>
        <end position="327"/>
    </location>
</feature>